<dbReference type="Pfam" id="PF13738">
    <property type="entry name" value="Pyr_redox_3"/>
    <property type="match status" value="1"/>
</dbReference>
<evidence type="ECO:0000313" key="3">
    <source>
        <dbReference type="EMBL" id="AKT43097.1"/>
    </source>
</evidence>
<keyword evidence="4" id="KW-1185">Reference proteome</keyword>
<dbReference type="InterPro" id="IPR050982">
    <property type="entry name" value="Auxin_biosynth/cation_transpt"/>
</dbReference>
<dbReference type="RefSeq" id="WP_050434623.1">
    <property type="nucleotide sequence ID" value="NZ_CP012159.1"/>
</dbReference>
<sequence length="398" mass="43058">MVEEVGAIVVGAGPSGLAVGACLRERRIPFVLLDQAEAVGASWRRHYDRLHLHTVKQLSGLPGMPWPENAPLYPSRAQMVSYLERYAERFQLGPCLSERVIRALRDGERWVVRTPGKTRRSRALVVATGFNRVPVAPSWPGQVRFGGRILHSAIYRSGASFRGQRVLVVGMGNSGSEIALDLFEHGARPTIAVRGPVHVMPRDYRSVPAQVQAAYVFRHLPLVLSDRLAAMIQRKALGDLSPHGLRVPEEGLATHVQKGGRAPLLDVGTAAMIKQRHIEVVPAPQAFTEAGVVFSDGRALRFDAVVLATGYRAGLSEFLDGAERYTDAGGRPRWQSAPAEAPGLFFVGYCKPRAGTLLDIAREAPQVAEHIAELLGAGRPGPRRARGGEAVGGRVSAV</sequence>
<dbReference type="PATRIC" id="fig|52.7.peg.8047"/>
<evidence type="ECO:0000256" key="2">
    <source>
        <dbReference type="SAM" id="MobiDB-lite"/>
    </source>
</evidence>
<dbReference type="Proteomes" id="UP000067626">
    <property type="component" value="Chromosome"/>
</dbReference>
<evidence type="ECO:0000256" key="1">
    <source>
        <dbReference type="ARBA" id="ARBA00023002"/>
    </source>
</evidence>
<dbReference type="GO" id="GO:0050660">
    <property type="term" value="F:flavin adenine dinucleotide binding"/>
    <property type="evidence" value="ECO:0007669"/>
    <property type="project" value="TreeGrafter"/>
</dbReference>
<dbReference type="PANTHER" id="PTHR43539">
    <property type="entry name" value="FLAVIN-BINDING MONOOXYGENASE-LIKE PROTEIN (AFU_ORTHOLOGUE AFUA_4G09220)"/>
    <property type="match status" value="1"/>
</dbReference>
<keyword evidence="3" id="KW-0503">Monooxygenase</keyword>
<dbReference type="OrthoDB" id="9790219at2"/>
<protein>
    <submittedName>
        <fullName evidence="3">Monooxygenase</fullName>
    </submittedName>
</protein>
<name>A0A0K1ER27_CHOCO</name>
<accession>A0A0K1ER27</accession>
<keyword evidence="1" id="KW-0560">Oxidoreductase</keyword>
<dbReference type="STRING" id="52.CMC5_073250"/>
<dbReference type="GO" id="GO:0005829">
    <property type="term" value="C:cytosol"/>
    <property type="evidence" value="ECO:0007669"/>
    <property type="project" value="TreeGrafter"/>
</dbReference>
<dbReference type="GO" id="GO:0004497">
    <property type="term" value="F:monooxygenase activity"/>
    <property type="evidence" value="ECO:0007669"/>
    <property type="project" value="UniProtKB-KW"/>
</dbReference>
<dbReference type="PRINTS" id="PR00469">
    <property type="entry name" value="PNDRDTASEII"/>
</dbReference>
<gene>
    <name evidence="3" type="ORF">CMC5_073250</name>
</gene>
<dbReference type="Gene3D" id="3.50.50.60">
    <property type="entry name" value="FAD/NAD(P)-binding domain"/>
    <property type="match status" value="1"/>
</dbReference>
<organism evidence="3 4">
    <name type="scientific">Chondromyces crocatus</name>
    <dbReference type="NCBI Taxonomy" id="52"/>
    <lineage>
        <taxon>Bacteria</taxon>
        <taxon>Pseudomonadati</taxon>
        <taxon>Myxococcota</taxon>
        <taxon>Polyangia</taxon>
        <taxon>Polyangiales</taxon>
        <taxon>Polyangiaceae</taxon>
        <taxon>Chondromyces</taxon>
    </lineage>
</organism>
<dbReference type="PANTHER" id="PTHR43539:SF78">
    <property type="entry name" value="FLAVIN-CONTAINING MONOOXYGENASE"/>
    <property type="match status" value="1"/>
</dbReference>
<dbReference type="KEGG" id="ccro:CMC5_073250"/>
<evidence type="ECO:0000313" key="4">
    <source>
        <dbReference type="Proteomes" id="UP000067626"/>
    </source>
</evidence>
<dbReference type="PRINTS" id="PR00368">
    <property type="entry name" value="FADPNR"/>
</dbReference>
<reference evidence="3 4" key="1">
    <citation type="submission" date="2015-07" db="EMBL/GenBank/DDBJ databases">
        <title>Genome analysis of myxobacterium Chondromyces crocatus Cm c5 reveals a high potential for natural compound synthesis and the genetic basis for the loss of fruiting body formation.</title>
        <authorList>
            <person name="Zaburannyi N."/>
            <person name="Bunk B."/>
            <person name="Maier J."/>
            <person name="Overmann J."/>
            <person name="Mueller R."/>
        </authorList>
    </citation>
    <scope>NUCLEOTIDE SEQUENCE [LARGE SCALE GENOMIC DNA]</scope>
    <source>
        <strain evidence="3 4">Cm c5</strain>
    </source>
</reference>
<proteinExistence type="predicted"/>
<dbReference type="AlphaFoldDB" id="A0A0K1ER27"/>
<feature type="region of interest" description="Disordered" evidence="2">
    <location>
        <begin position="378"/>
        <end position="398"/>
    </location>
</feature>
<dbReference type="InterPro" id="IPR036188">
    <property type="entry name" value="FAD/NAD-bd_sf"/>
</dbReference>
<dbReference type="EMBL" id="CP012159">
    <property type="protein sequence ID" value="AKT43097.1"/>
    <property type="molecule type" value="Genomic_DNA"/>
</dbReference>
<dbReference type="SUPFAM" id="SSF51905">
    <property type="entry name" value="FAD/NAD(P)-binding domain"/>
    <property type="match status" value="2"/>
</dbReference>